<accession>A0A9P6XZ84</accession>
<proteinExistence type="predicted"/>
<feature type="compositionally biased region" description="Polar residues" evidence="1">
    <location>
        <begin position="1"/>
        <end position="10"/>
    </location>
</feature>
<feature type="region of interest" description="Disordered" evidence="1">
    <location>
        <begin position="61"/>
        <end position="101"/>
    </location>
</feature>
<evidence type="ECO:0000313" key="2">
    <source>
        <dbReference type="EMBL" id="KAG1535158.1"/>
    </source>
</evidence>
<dbReference type="Proteomes" id="UP000740926">
    <property type="component" value="Unassembled WGS sequence"/>
</dbReference>
<gene>
    <name evidence="2" type="ORF">G6F50_015376</name>
</gene>
<name>A0A9P6XZ84_9FUNG</name>
<dbReference type="AlphaFoldDB" id="A0A9P6XZ84"/>
<sequence length="101" mass="9754">MRLPSTSTSAAGHAGHPAEQGGQVVYRLALDVLAADHADAGRGILDPLLVARGGDHHGVQILGGRIGGGPGGGQAGQGKQAGGGNGDGQAAARGMRGTVTE</sequence>
<dbReference type="EMBL" id="JAANIU010008407">
    <property type="protein sequence ID" value="KAG1535158.1"/>
    <property type="molecule type" value="Genomic_DNA"/>
</dbReference>
<reference evidence="2 3" key="1">
    <citation type="journal article" date="2020" name="Microb. Genom.">
        <title>Genetic diversity of clinical and environmental Mucorales isolates obtained from an investigation of mucormycosis cases among solid organ transplant recipients.</title>
        <authorList>
            <person name="Nguyen M.H."/>
            <person name="Kaul D."/>
            <person name="Muto C."/>
            <person name="Cheng S.J."/>
            <person name="Richter R.A."/>
            <person name="Bruno V.M."/>
            <person name="Liu G."/>
            <person name="Beyhan S."/>
            <person name="Sundermann A.J."/>
            <person name="Mounaud S."/>
            <person name="Pasculle A.W."/>
            <person name="Nierman W.C."/>
            <person name="Driscoll E."/>
            <person name="Cumbie R."/>
            <person name="Clancy C.J."/>
            <person name="Dupont C.L."/>
        </authorList>
    </citation>
    <scope>NUCLEOTIDE SEQUENCE [LARGE SCALE GENOMIC DNA]</scope>
    <source>
        <strain evidence="2 3">GL24</strain>
    </source>
</reference>
<protein>
    <submittedName>
        <fullName evidence="2">Uncharacterized protein</fullName>
    </submittedName>
</protein>
<feature type="region of interest" description="Disordered" evidence="1">
    <location>
        <begin position="1"/>
        <end position="20"/>
    </location>
</feature>
<evidence type="ECO:0000256" key="1">
    <source>
        <dbReference type="SAM" id="MobiDB-lite"/>
    </source>
</evidence>
<feature type="compositionally biased region" description="Gly residues" evidence="1">
    <location>
        <begin position="64"/>
        <end position="87"/>
    </location>
</feature>
<organism evidence="2 3">
    <name type="scientific">Rhizopus delemar</name>
    <dbReference type="NCBI Taxonomy" id="936053"/>
    <lineage>
        <taxon>Eukaryota</taxon>
        <taxon>Fungi</taxon>
        <taxon>Fungi incertae sedis</taxon>
        <taxon>Mucoromycota</taxon>
        <taxon>Mucoromycotina</taxon>
        <taxon>Mucoromycetes</taxon>
        <taxon>Mucorales</taxon>
        <taxon>Mucorineae</taxon>
        <taxon>Rhizopodaceae</taxon>
        <taxon>Rhizopus</taxon>
    </lineage>
</organism>
<evidence type="ECO:0000313" key="3">
    <source>
        <dbReference type="Proteomes" id="UP000740926"/>
    </source>
</evidence>
<keyword evidence="3" id="KW-1185">Reference proteome</keyword>
<comment type="caution">
    <text evidence="2">The sequence shown here is derived from an EMBL/GenBank/DDBJ whole genome shotgun (WGS) entry which is preliminary data.</text>
</comment>